<sequence>MDTNQSPQTPQPAPKKKFNGLLFLEVGLVEVFSVIFVLLLIFGTLNYFGFLPISESFPFLSFLPQRQKIITNKTVKTTFFLLDFPRKNTLQ</sequence>
<accession>A0A1F7I0B1</accession>
<name>A0A1F7I0B1_9BACT</name>
<reference evidence="2 3" key="1">
    <citation type="journal article" date="2016" name="Nat. Commun.">
        <title>Thousands of microbial genomes shed light on interconnected biogeochemical processes in an aquifer system.</title>
        <authorList>
            <person name="Anantharaman K."/>
            <person name="Brown C.T."/>
            <person name="Hug L.A."/>
            <person name="Sharon I."/>
            <person name="Castelle C.J."/>
            <person name="Probst A.J."/>
            <person name="Thomas B.C."/>
            <person name="Singh A."/>
            <person name="Wilkins M.J."/>
            <person name="Karaoz U."/>
            <person name="Brodie E.L."/>
            <person name="Williams K.H."/>
            <person name="Hubbard S.S."/>
            <person name="Banfield J.F."/>
        </authorList>
    </citation>
    <scope>NUCLEOTIDE SEQUENCE [LARGE SCALE GENOMIC DNA]</scope>
</reference>
<evidence type="ECO:0000256" key="1">
    <source>
        <dbReference type="SAM" id="Phobius"/>
    </source>
</evidence>
<gene>
    <name evidence="2" type="ORF">A3F03_01695</name>
</gene>
<keyword evidence="1" id="KW-0472">Membrane</keyword>
<protein>
    <submittedName>
        <fullName evidence="2">Uncharacterized protein</fullName>
    </submittedName>
</protein>
<proteinExistence type="predicted"/>
<organism evidence="2 3">
    <name type="scientific">Candidatus Roizmanbacteria bacterium RIFCSPHIGHO2_12_FULL_41_11</name>
    <dbReference type="NCBI Taxonomy" id="1802052"/>
    <lineage>
        <taxon>Bacteria</taxon>
        <taxon>Candidatus Roizmaniibacteriota</taxon>
    </lineage>
</organism>
<evidence type="ECO:0000313" key="3">
    <source>
        <dbReference type="Proteomes" id="UP000176803"/>
    </source>
</evidence>
<dbReference type="AlphaFoldDB" id="A0A1F7I0B1"/>
<evidence type="ECO:0000313" key="2">
    <source>
        <dbReference type="EMBL" id="OGK36787.1"/>
    </source>
</evidence>
<keyword evidence="1" id="KW-0812">Transmembrane</keyword>
<dbReference type="Proteomes" id="UP000176803">
    <property type="component" value="Unassembled WGS sequence"/>
</dbReference>
<keyword evidence="1" id="KW-1133">Transmembrane helix</keyword>
<dbReference type="EMBL" id="MGAC01000053">
    <property type="protein sequence ID" value="OGK36787.1"/>
    <property type="molecule type" value="Genomic_DNA"/>
</dbReference>
<comment type="caution">
    <text evidence="2">The sequence shown here is derived from an EMBL/GenBank/DDBJ whole genome shotgun (WGS) entry which is preliminary data.</text>
</comment>
<feature type="transmembrane region" description="Helical" evidence="1">
    <location>
        <begin position="21"/>
        <end position="41"/>
    </location>
</feature>